<sequence length="376" mass="42062">MPQYMTIEDRDHALKILGERRLWDREYKPPNPVSKLFKSQRKLEAFSPQEIDRALRAAVQENASLGLIEAYISLGASVGVRPVKHLWKRSRHARSTESDALQLAFPGSSEDLFRLLATHADQKSKDEALVTAIRLHDESKTKTIFELGARPLIFDTAICRAAARLDEETLSFLSRWTSRSKEVYTIAFARAIQASEQWFSDSRLNILRMLLEKGAEGDVVDVTFLQAVQHFLIGRAPEALVDLLLSFDVDVDFNDGEVVKRTVATGEIDMLKKLMGSDPSTDTLTNALFCALMHQHPPELVVQISEILTTSEQQPLLTGSPNPNLPLLVFALQKYPTSPEVVRQLLVMGCEGDSQLAWQVFSMPKVQAGDGHAQIE</sequence>
<evidence type="ECO:0000313" key="1">
    <source>
        <dbReference type="EMBL" id="KAJ9615791.1"/>
    </source>
</evidence>
<comment type="caution">
    <text evidence="1">The sequence shown here is derived from an EMBL/GenBank/DDBJ whole genome shotgun (WGS) entry which is preliminary data.</text>
</comment>
<dbReference type="InterPro" id="IPR036770">
    <property type="entry name" value="Ankyrin_rpt-contain_sf"/>
</dbReference>
<organism evidence="1 2">
    <name type="scientific">Cladophialophora chaetospira</name>
    <dbReference type="NCBI Taxonomy" id="386627"/>
    <lineage>
        <taxon>Eukaryota</taxon>
        <taxon>Fungi</taxon>
        <taxon>Dikarya</taxon>
        <taxon>Ascomycota</taxon>
        <taxon>Pezizomycotina</taxon>
        <taxon>Eurotiomycetes</taxon>
        <taxon>Chaetothyriomycetidae</taxon>
        <taxon>Chaetothyriales</taxon>
        <taxon>Herpotrichiellaceae</taxon>
        <taxon>Cladophialophora</taxon>
    </lineage>
</organism>
<name>A0AA39CPG8_9EURO</name>
<gene>
    <name evidence="1" type="ORF">H2200_001868</name>
</gene>
<accession>A0AA39CPG8</accession>
<dbReference type="Proteomes" id="UP001172673">
    <property type="component" value="Unassembled WGS sequence"/>
</dbReference>
<evidence type="ECO:0000313" key="2">
    <source>
        <dbReference type="Proteomes" id="UP001172673"/>
    </source>
</evidence>
<proteinExistence type="predicted"/>
<dbReference type="AlphaFoldDB" id="A0AA39CPG8"/>
<protein>
    <submittedName>
        <fullName evidence="1">Uncharacterized protein</fullName>
    </submittedName>
</protein>
<dbReference type="Gene3D" id="1.25.40.20">
    <property type="entry name" value="Ankyrin repeat-containing domain"/>
    <property type="match status" value="1"/>
</dbReference>
<reference evidence="1" key="1">
    <citation type="submission" date="2022-10" db="EMBL/GenBank/DDBJ databases">
        <title>Culturing micro-colonial fungi from biological soil crusts in the Mojave desert and describing Neophaeococcomyces mojavensis, and introducing the new genera and species Taxawa tesnikishii.</title>
        <authorList>
            <person name="Kurbessoian T."/>
            <person name="Stajich J.E."/>
        </authorList>
    </citation>
    <scope>NUCLEOTIDE SEQUENCE</scope>
    <source>
        <strain evidence="1">TK_41</strain>
    </source>
</reference>
<keyword evidence="2" id="KW-1185">Reference proteome</keyword>
<dbReference type="EMBL" id="JAPDRK010000002">
    <property type="protein sequence ID" value="KAJ9615791.1"/>
    <property type="molecule type" value="Genomic_DNA"/>
</dbReference>